<proteinExistence type="predicted"/>
<dbReference type="RefSeq" id="WP_002763688.1">
    <property type="nucleotide sequence ID" value="NZ_JACJSW010000209.1"/>
</dbReference>
<evidence type="ECO:0000313" key="1">
    <source>
        <dbReference type="EMBL" id="MBD2624077.1"/>
    </source>
</evidence>
<dbReference type="InterPro" id="IPR027417">
    <property type="entry name" value="P-loop_NTPase"/>
</dbReference>
<dbReference type="Proteomes" id="UP000636187">
    <property type="component" value="Unassembled WGS sequence"/>
</dbReference>
<name>A0ABR8HX20_9CHRO</name>
<dbReference type="SUPFAM" id="SSF52540">
    <property type="entry name" value="P-loop containing nucleoside triphosphate hydrolases"/>
    <property type="match status" value="1"/>
</dbReference>
<reference evidence="1 2" key="1">
    <citation type="journal article" date="2020" name="ISME J.">
        <title>Comparative genomics reveals insights into cyanobacterial evolution and habitat adaptation.</title>
        <authorList>
            <person name="Chen M.Y."/>
            <person name="Teng W.K."/>
            <person name="Zhao L."/>
            <person name="Hu C.X."/>
            <person name="Zhou Y.K."/>
            <person name="Han B.P."/>
            <person name="Song L.R."/>
            <person name="Shu W.S."/>
        </authorList>
    </citation>
    <scope>NUCLEOTIDE SEQUENCE [LARGE SCALE GENOMIC DNA]</scope>
    <source>
        <strain evidence="1 2">FACHB-1344</strain>
    </source>
</reference>
<evidence type="ECO:0000313" key="2">
    <source>
        <dbReference type="Proteomes" id="UP000636187"/>
    </source>
</evidence>
<evidence type="ECO:0008006" key="3">
    <source>
        <dbReference type="Google" id="ProtNLM"/>
    </source>
</evidence>
<dbReference type="Gene3D" id="3.40.50.300">
    <property type="entry name" value="P-loop containing nucleotide triphosphate hydrolases"/>
    <property type="match status" value="1"/>
</dbReference>
<sequence length="300" mass="35624">MSTIINNKEIRVFGIKRSGNHAIINWIFSQIPGQVVFANHCYLAGKEIRIYKGTGRIDCKGINYWDFKKKYFFFERNPFFNKEIVTYSKNDQRFNGQKLKQHPKEAIIVSFEEKDIENFSDLMDRYHEQWVGKSQEVFSIVILRDPFNVLASIYQKWGKENLKNIAVLWEKYAQVYLSYQKSADRYRLGINYNQWLTDVNYRQAITERLQIPFDDSKKELVANFAGGSSFDGLSYQQEGQKMDVLNRWQTFREDPEYYSLFNNPQLLKLSEEIFGIIPGTEDFIASFQKNHWRNLPNKFL</sequence>
<keyword evidence="2" id="KW-1185">Reference proteome</keyword>
<gene>
    <name evidence="1" type="ORF">H6G48_21410</name>
</gene>
<dbReference type="EMBL" id="JACJSW010000209">
    <property type="protein sequence ID" value="MBD2624077.1"/>
    <property type="molecule type" value="Genomic_DNA"/>
</dbReference>
<organism evidence="1 2">
    <name type="scientific">Microcystis flos-aquae FACHB-1344</name>
    <dbReference type="NCBI Taxonomy" id="2692899"/>
    <lineage>
        <taxon>Bacteria</taxon>
        <taxon>Bacillati</taxon>
        <taxon>Cyanobacteriota</taxon>
        <taxon>Cyanophyceae</taxon>
        <taxon>Oscillatoriophycideae</taxon>
        <taxon>Chroococcales</taxon>
        <taxon>Microcystaceae</taxon>
        <taxon>Microcystis</taxon>
    </lineage>
</organism>
<accession>A0ABR8HX20</accession>
<comment type="caution">
    <text evidence="1">The sequence shown here is derived from an EMBL/GenBank/DDBJ whole genome shotgun (WGS) entry which is preliminary data.</text>
</comment>
<protein>
    <recommendedName>
        <fullName evidence="3">Sulfotransferase domain-containing protein</fullName>
    </recommendedName>
</protein>